<dbReference type="Gene3D" id="3.40.50.150">
    <property type="entry name" value="Vaccinia Virus protein VP39"/>
    <property type="match status" value="1"/>
</dbReference>
<evidence type="ECO:0000256" key="5">
    <source>
        <dbReference type="SAM" id="MobiDB-lite"/>
    </source>
</evidence>
<evidence type="ECO:0000256" key="1">
    <source>
        <dbReference type="ARBA" id="ARBA00022553"/>
    </source>
</evidence>
<evidence type="ECO:0000256" key="4">
    <source>
        <dbReference type="ARBA" id="ARBA00022691"/>
    </source>
</evidence>
<evidence type="ECO:0008006" key="8">
    <source>
        <dbReference type="Google" id="ProtNLM"/>
    </source>
</evidence>
<proteinExistence type="predicted"/>
<dbReference type="AlphaFoldDB" id="A0A6J5Y424"/>
<keyword evidence="2" id="KW-0489">Methyltransferase</keyword>
<accession>A0A6J5Y424</accession>
<dbReference type="PROSITE" id="PS51585">
    <property type="entry name" value="SAM_MT_TPMT"/>
    <property type="match status" value="1"/>
</dbReference>
<evidence type="ECO:0000313" key="7">
    <source>
        <dbReference type="Proteomes" id="UP000507245"/>
    </source>
</evidence>
<evidence type="ECO:0000256" key="3">
    <source>
        <dbReference type="ARBA" id="ARBA00022679"/>
    </source>
</evidence>
<dbReference type="PANTHER" id="PTHR32183:SF11">
    <property type="entry name" value="THIOL METHYLTRANSFERASE 2-RELATED"/>
    <property type="match status" value="1"/>
</dbReference>
<gene>
    <name evidence="6" type="ORF">ORAREDHAP_LOCUS46481</name>
</gene>
<dbReference type="EMBL" id="CAEKKB010000007">
    <property type="protein sequence ID" value="CAB4319292.1"/>
    <property type="molecule type" value="Genomic_DNA"/>
</dbReference>
<dbReference type="SUPFAM" id="SSF102405">
    <property type="entry name" value="MCP/YpsA-like"/>
    <property type="match status" value="1"/>
</dbReference>
<dbReference type="CDD" id="cd02440">
    <property type="entry name" value="AdoMet_MTases"/>
    <property type="match status" value="1"/>
</dbReference>
<dbReference type="SUPFAM" id="SSF53335">
    <property type="entry name" value="S-adenosyl-L-methionine-dependent methyltransferases"/>
    <property type="match status" value="1"/>
</dbReference>
<dbReference type="OrthoDB" id="276151at2759"/>
<keyword evidence="3" id="KW-0808">Transferase</keyword>
<dbReference type="GO" id="GO:0032259">
    <property type="term" value="P:methylation"/>
    <property type="evidence" value="ECO:0007669"/>
    <property type="project" value="UniProtKB-KW"/>
</dbReference>
<name>A0A6J5Y424_PRUAR</name>
<keyword evidence="4" id="KW-0949">S-adenosyl-L-methionine</keyword>
<dbReference type="Proteomes" id="UP000507245">
    <property type="component" value="Unassembled WGS sequence"/>
</dbReference>
<reference evidence="7" key="1">
    <citation type="journal article" date="2020" name="Genome Biol.">
        <title>Gamete binning: chromosome-level and haplotype-resolved genome assembly enabled by high-throughput single-cell sequencing of gamete genomes.</title>
        <authorList>
            <person name="Campoy J.A."/>
            <person name="Sun H."/>
            <person name="Goel M."/>
            <person name="Jiao W.-B."/>
            <person name="Folz-Donahue K."/>
            <person name="Wang N."/>
            <person name="Rubio M."/>
            <person name="Liu C."/>
            <person name="Kukat C."/>
            <person name="Ruiz D."/>
            <person name="Huettel B."/>
            <person name="Schneeberger K."/>
        </authorList>
    </citation>
    <scope>NUCLEOTIDE SEQUENCE [LARGE SCALE GENOMIC DNA]</scope>
    <source>
        <strain evidence="7">cv. Rojo Pasion</strain>
    </source>
</reference>
<dbReference type="InterPro" id="IPR008854">
    <property type="entry name" value="TPMT"/>
</dbReference>
<keyword evidence="7" id="KW-1185">Reference proteome</keyword>
<evidence type="ECO:0000256" key="2">
    <source>
        <dbReference type="ARBA" id="ARBA00022603"/>
    </source>
</evidence>
<dbReference type="Pfam" id="PF05724">
    <property type="entry name" value="TPMT"/>
    <property type="match status" value="1"/>
</dbReference>
<dbReference type="GO" id="GO:0008757">
    <property type="term" value="F:S-adenosylmethionine-dependent methyltransferase activity"/>
    <property type="evidence" value="ECO:0007669"/>
    <property type="project" value="InterPro"/>
</dbReference>
<keyword evidence="1" id="KW-0597">Phosphoprotein</keyword>
<dbReference type="PANTHER" id="PTHR32183">
    <property type="match status" value="1"/>
</dbReference>
<feature type="region of interest" description="Disordered" evidence="5">
    <location>
        <begin position="72"/>
        <end position="97"/>
    </location>
</feature>
<evidence type="ECO:0000313" key="6">
    <source>
        <dbReference type="EMBL" id="CAB4319292.1"/>
    </source>
</evidence>
<organism evidence="6 7">
    <name type="scientific">Prunus armeniaca</name>
    <name type="common">Apricot</name>
    <name type="synonym">Armeniaca vulgaris</name>
    <dbReference type="NCBI Taxonomy" id="36596"/>
    <lineage>
        <taxon>Eukaryota</taxon>
        <taxon>Viridiplantae</taxon>
        <taxon>Streptophyta</taxon>
        <taxon>Embryophyta</taxon>
        <taxon>Tracheophyta</taxon>
        <taxon>Spermatophyta</taxon>
        <taxon>Magnoliopsida</taxon>
        <taxon>eudicotyledons</taxon>
        <taxon>Gunneridae</taxon>
        <taxon>Pentapetalae</taxon>
        <taxon>rosids</taxon>
        <taxon>fabids</taxon>
        <taxon>Rosales</taxon>
        <taxon>Rosaceae</taxon>
        <taxon>Amygdaloideae</taxon>
        <taxon>Amygdaleae</taxon>
        <taxon>Prunus</taxon>
    </lineage>
</organism>
<dbReference type="InterPro" id="IPR029063">
    <property type="entry name" value="SAM-dependent_MTases_sf"/>
</dbReference>
<protein>
    <recommendedName>
        <fullName evidence="8">Methyltransferase domain-containing protein</fullName>
    </recommendedName>
</protein>
<sequence length="548" mass="60712">MTAPLRLFLPLTTITAYSSSSDFPSKSLKSFHSASPNLKLSYSSSLSSHHHTCTGNKTPIRSKRKWLCGHMRRDQDIDSPSNEDNKGASMFGSDEEVGTQIPTQAQSVVEGSGAVLVSEFRTVADVDYLQELLAIQQQGPRAIGFFGTRNMGFMHQELIEILSYAMVITKNHIYTSGASGTNAAVIRGALRAEKPELLTVILPQSLKKQPPESQELLSKVKNVIEKPYNDHLPLLEASRAKAMVASAAPDKTEAKRSDLAYQGSLIIITTSTSRRRGYHFLSSCVRNLNLVPSIPSKTLLVRANRSRMMRKEDPRPPQVIDAQSISIRSHHNPPAVDKLQQLLSTGGGGSGWDKCWEQGLTPWDLGQPTPVIAHLHRQGALPKGRALVPGCGTGYDVVAIASPERHVTGLDISENAIKKAAELFSSIPEARYYSFLKVDFFTWHPTELFDLIFDYTFFCAVEPEMRSVWARKIRDILKPDGELITLMFPISDHIGGPPYKVSVSDYEEVLHPMGFKATSIVDNELAVPPRKGREKLGRWKRSLRKSSL</sequence>